<evidence type="ECO:0000313" key="5">
    <source>
        <dbReference type="EMBL" id="MBZ2207225.1"/>
    </source>
</evidence>
<dbReference type="Gene3D" id="2.30.30.40">
    <property type="entry name" value="SH3 Domains"/>
    <property type="match status" value="1"/>
</dbReference>
<dbReference type="EMBL" id="JAFBIL020000003">
    <property type="protein sequence ID" value="MBZ2207225.1"/>
    <property type="molecule type" value="Genomic_DNA"/>
</dbReference>
<dbReference type="CDD" id="cd00732">
    <property type="entry name" value="CheW"/>
    <property type="match status" value="1"/>
</dbReference>
<reference evidence="5 6" key="2">
    <citation type="submission" date="2021-08" db="EMBL/GenBank/DDBJ databases">
        <title>Massilia sp. R798.</title>
        <authorList>
            <person name="Baek J.H."/>
            <person name="Jung H.S."/>
            <person name="Kim K.R."/>
            <person name="Jeon C.O."/>
        </authorList>
    </citation>
    <scope>NUCLEOTIDE SEQUENCE [LARGE SCALE GENOMIC DNA]</scope>
    <source>
        <strain evidence="5 6">R798</strain>
    </source>
</reference>
<reference evidence="5 6" key="1">
    <citation type="submission" date="2021-01" db="EMBL/GenBank/DDBJ databases">
        <authorList>
            <person name="Ruan W."/>
            <person name="Khan S.A."/>
            <person name="Jeon C.O."/>
        </authorList>
    </citation>
    <scope>NUCLEOTIDE SEQUENCE [LARGE SCALE GENOMIC DNA]</scope>
    <source>
        <strain evidence="5 6">R798</strain>
    </source>
</reference>
<organism evidence="5 6">
    <name type="scientific">Massilia soli</name>
    <dbReference type="NCBI Taxonomy" id="2792854"/>
    <lineage>
        <taxon>Bacteria</taxon>
        <taxon>Pseudomonadati</taxon>
        <taxon>Pseudomonadota</taxon>
        <taxon>Betaproteobacteria</taxon>
        <taxon>Burkholderiales</taxon>
        <taxon>Oxalobacteraceae</taxon>
        <taxon>Telluria group</taxon>
        <taxon>Massilia</taxon>
    </lineage>
</organism>
<name>A0ABS7SQ05_9BURK</name>
<dbReference type="PANTHER" id="PTHR22617">
    <property type="entry name" value="CHEMOTAXIS SENSOR HISTIDINE KINASE-RELATED"/>
    <property type="match status" value="1"/>
</dbReference>
<dbReference type="Pfam" id="PF01584">
    <property type="entry name" value="CheW"/>
    <property type="match status" value="1"/>
</dbReference>
<gene>
    <name evidence="5" type="ORF">I4X03_008120</name>
</gene>
<dbReference type="SMART" id="SM00260">
    <property type="entry name" value="CheW"/>
    <property type="match status" value="1"/>
</dbReference>
<dbReference type="Proteomes" id="UP000809349">
    <property type="component" value="Unassembled WGS sequence"/>
</dbReference>
<keyword evidence="3" id="KW-0963">Cytoplasm</keyword>
<dbReference type="RefSeq" id="WP_223467723.1">
    <property type="nucleotide sequence ID" value="NZ_JAFBIL020000003.1"/>
</dbReference>
<dbReference type="InterPro" id="IPR036061">
    <property type="entry name" value="CheW-like_dom_sf"/>
</dbReference>
<comment type="subcellular location">
    <subcellularLocation>
        <location evidence="1">Cytoplasm</location>
    </subcellularLocation>
</comment>
<dbReference type="InterPro" id="IPR039315">
    <property type="entry name" value="CheW"/>
</dbReference>
<evidence type="ECO:0000256" key="3">
    <source>
        <dbReference type="ARBA" id="ARBA00022490"/>
    </source>
</evidence>
<dbReference type="InterPro" id="IPR002545">
    <property type="entry name" value="CheW-lke_dom"/>
</dbReference>
<keyword evidence="6" id="KW-1185">Reference proteome</keyword>
<evidence type="ECO:0000256" key="1">
    <source>
        <dbReference type="ARBA" id="ARBA00004496"/>
    </source>
</evidence>
<evidence type="ECO:0000313" key="6">
    <source>
        <dbReference type="Proteomes" id="UP000809349"/>
    </source>
</evidence>
<dbReference type="SUPFAM" id="SSF50341">
    <property type="entry name" value="CheW-like"/>
    <property type="match status" value="1"/>
</dbReference>
<dbReference type="PANTHER" id="PTHR22617:SF45">
    <property type="entry name" value="CHEMOTAXIS PROTEIN CHEW"/>
    <property type="match status" value="1"/>
</dbReference>
<dbReference type="Gene3D" id="2.40.50.180">
    <property type="entry name" value="CheA-289, Domain 4"/>
    <property type="match status" value="1"/>
</dbReference>
<protein>
    <recommendedName>
        <fullName evidence="2">Chemotaxis protein CheW</fullName>
    </recommendedName>
</protein>
<evidence type="ECO:0000256" key="2">
    <source>
        <dbReference type="ARBA" id="ARBA00021483"/>
    </source>
</evidence>
<comment type="caution">
    <text evidence="5">The sequence shown here is derived from an EMBL/GenBank/DDBJ whole genome shotgun (WGS) entry which is preliminary data.</text>
</comment>
<accession>A0ABS7SQ05</accession>
<dbReference type="PROSITE" id="PS50851">
    <property type="entry name" value="CHEW"/>
    <property type="match status" value="1"/>
</dbReference>
<feature type="domain" description="CheW-like" evidence="4">
    <location>
        <begin position="21"/>
        <end position="161"/>
    </location>
</feature>
<sequence length="169" mass="17657">MLHTTAAAPTGARAPAGHDIVTEFLAFSMGEEEYGLDILKVQEIRGYEAVTHIANAPDFFKGVINLRGVIVPVVDMRIMLTLGTPTYDAFTIVIVLNIGGKVVGMVVDGVSDVISLSHNDIRPAPEVGGAVDTGYLIGLGTLAERMVILVDIDKLMASPGVGIAGVLAS</sequence>
<proteinExistence type="predicted"/>
<evidence type="ECO:0000259" key="4">
    <source>
        <dbReference type="PROSITE" id="PS50851"/>
    </source>
</evidence>